<reference evidence="2 3" key="1">
    <citation type="journal article" date="2020" name="bioRxiv">
        <title>Metabolic contributions of an alphaproteobacterial endosymbiont in the apicomplexan Cardiosporidium cionae.</title>
        <authorList>
            <person name="Hunter E.S."/>
            <person name="Paight C.J."/>
            <person name="Lane C.E."/>
        </authorList>
    </citation>
    <scope>NUCLEOTIDE SEQUENCE [LARGE SCALE GENOMIC DNA]</scope>
    <source>
        <strain evidence="2">ESH_2018</strain>
    </source>
</reference>
<organism evidence="2 3">
    <name type="scientific">Cardiosporidium cionae</name>
    <dbReference type="NCBI Taxonomy" id="476202"/>
    <lineage>
        <taxon>Eukaryota</taxon>
        <taxon>Sar</taxon>
        <taxon>Alveolata</taxon>
        <taxon>Apicomplexa</taxon>
        <taxon>Aconoidasida</taxon>
        <taxon>Nephromycida</taxon>
        <taxon>Cardiosporidium</taxon>
    </lineage>
</organism>
<feature type="region of interest" description="Disordered" evidence="1">
    <location>
        <begin position="62"/>
        <end position="82"/>
    </location>
</feature>
<name>A0ABQ7JAP5_9APIC</name>
<evidence type="ECO:0000256" key="1">
    <source>
        <dbReference type="SAM" id="MobiDB-lite"/>
    </source>
</evidence>
<dbReference type="Proteomes" id="UP000823046">
    <property type="component" value="Unassembled WGS sequence"/>
</dbReference>
<keyword evidence="3" id="KW-1185">Reference proteome</keyword>
<evidence type="ECO:0000313" key="2">
    <source>
        <dbReference type="EMBL" id="KAF8821061.1"/>
    </source>
</evidence>
<evidence type="ECO:0000313" key="3">
    <source>
        <dbReference type="Proteomes" id="UP000823046"/>
    </source>
</evidence>
<gene>
    <name evidence="2" type="ORF">IE077_002500</name>
</gene>
<comment type="caution">
    <text evidence="2">The sequence shown here is derived from an EMBL/GenBank/DDBJ whole genome shotgun (WGS) entry which is preliminary data.</text>
</comment>
<proteinExistence type="predicted"/>
<accession>A0ABQ7JAP5</accession>
<sequence length="325" mass="38089">MNRLHFTSLGFLFGKHRSTLNFPISILLPQNQRQVSAAMCYSNLPKPRTTLSINKWKKHTKANPELKELENDTEPDTGYSPTKPRLDIPYKFHFQLPEEMSSQMSRNASNKMEYTDFSGNRFPTLSTAENYRYWQDRGFDRITPRIFPFKIPSHRKLDPTFREFLFFLHSLDPSRFTDSKIGERYGLRPATVKSARQRYSVEKFQNEAELGLNSDRRITKEEATMLMKEKLYASKIEPIEMILLCTGYDHAGEEGSARELTGFQGYKSTFDWLHRQAIHVERMSAFPLKEKRDPSPKRVDVDVTVLSDSKRKIMNWIDPKERVVF</sequence>
<protein>
    <submittedName>
        <fullName evidence="2">Uncharacterized protein</fullName>
    </submittedName>
</protein>
<dbReference type="EMBL" id="JADAQX010000243">
    <property type="protein sequence ID" value="KAF8821061.1"/>
    <property type="molecule type" value="Genomic_DNA"/>
</dbReference>